<dbReference type="Proteomes" id="UP000605846">
    <property type="component" value="Unassembled WGS sequence"/>
</dbReference>
<evidence type="ECO:0000313" key="3">
    <source>
        <dbReference type="Proteomes" id="UP000605846"/>
    </source>
</evidence>
<organism evidence="2 3">
    <name type="scientific">Apophysomyces ossiformis</name>
    <dbReference type="NCBI Taxonomy" id="679940"/>
    <lineage>
        <taxon>Eukaryota</taxon>
        <taxon>Fungi</taxon>
        <taxon>Fungi incertae sedis</taxon>
        <taxon>Mucoromycota</taxon>
        <taxon>Mucoromycotina</taxon>
        <taxon>Mucoromycetes</taxon>
        <taxon>Mucorales</taxon>
        <taxon>Mucorineae</taxon>
        <taxon>Mucoraceae</taxon>
        <taxon>Apophysomyces</taxon>
    </lineage>
</organism>
<accession>A0A8H7BEC4</accession>
<evidence type="ECO:0000313" key="2">
    <source>
        <dbReference type="EMBL" id="KAF7720693.1"/>
    </source>
</evidence>
<comment type="caution">
    <text evidence="2">The sequence shown here is derived from an EMBL/GenBank/DDBJ whole genome shotgun (WGS) entry which is preliminary data.</text>
</comment>
<keyword evidence="3" id="KW-1185">Reference proteome</keyword>
<protein>
    <submittedName>
        <fullName evidence="2">Uncharacterized protein</fullName>
    </submittedName>
</protein>
<gene>
    <name evidence="2" type="ORF">EC973_006479</name>
</gene>
<dbReference type="EMBL" id="JABAYA010000400">
    <property type="protein sequence ID" value="KAF7720693.1"/>
    <property type="molecule type" value="Genomic_DNA"/>
</dbReference>
<name>A0A8H7BEC4_9FUNG</name>
<dbReference type="AlphaFoldDB" id="A0A8H7BEC4"/>
<proteinExistence type="predicted"/>
<reference evidence="2" key="1">
    <citation type="submission" date="2020-01" db="EMBL/GenBank/DDBJ databases">
        <title>Genome Sequencing of Three Apophysomyces-Like Fungal Strains Confirms a Novel Fungal Genus in the Mucoromycota with divergent Burkholderia-like Endosymbiotic Bacteria.</title>
        <authorList>
            <person name="Stajich J.E."/>
            <person name="Macias A.M."/>
            <person name="Carter-House D."/>
            <person name="Lovett B."/>
            <person name="Kasson L.R."/>
            <person name="Berry K."/>
            <person name="Grigoriev I."/>
            <person name="Chang Y."/>
            <person name="Spatafora J."/>
            <person name="Kasson M.T."/>
        </authorList>
    </citation>
    <scope>NUCLEOTIDE SEQUENCE</scope>
    <source>
        <strain evidence="2">NRRL A-21654</strain>
    </source>
</reference>
<feature type="region of interest" description="Disordered" evidence="1">
    <location>
        <begin position="65"/>
        <end position="85"/>
    </location>
</feature>
<evidence type="ECO:0000256" key="1">
    <source>
        <dbReference type="SAM" id="MobiDB-lite"/>
    </source>
</evidence>
<sequence>MPLARLLEKHTSYGLYFVEKAWERTFVNEKLRVIEKQALIAEAAKNNKANNGKDYELDQELDLQDEEGDDHDKNVNIGVINQKHF</sequence>